<dbReference type="Proteomes" id="UP000716291">
    <property type="component" value="Unassembled WGS sequence"/>
</dbReference>
<gene>
    <name evidence="1" type="ORF">G6F64_003713</name>
</gene>
<keyword evidence="2" id="KW-1185">Reference proteome</keyword>
<name>A0A9P6XE62_RHIOR</name>
<accession>A0A9P6XE62</accession>
<protein>
    <submittedName>
        <fullName evidence="1">Uncharacterized protein</fullName>
    </submittedName>
</protein>
<evidence type="ECO:0000313" key="2">
    <source>
        <dbReference type="Proteomes" id="UP000716291"/>
    </source>
</evidence>
<proteinExistence type="predicted"/>
<organism evidence="1 2">
    <name type="scientific">Rhizopus oryzae</name>
    <name type="common">Mucormycosis agent</name>
    <name type="synonym">Rhizopus arrhizus var. delemar</name>
    <dbReference type="NCBI Taxonomy" id="64495"/>
    <lineage>
        <taxon>Eukaryota</taxon>
        <taxon>Fungi</taxon>
        <taxon>Fungi incertae sedis</taxon>
        <taxon>Mucoromycota</taxon>
        <taxon>Mucoromycotina</taxon>
        <taxon>Mucoromycetes</taxon>
        <taxon>Mucorales</taxon>
        <taxon>Mucorineae</taxon>
        <taxon>Rhizopodaceae</taxon>
        <taxon>Rhizopus</taxon>
    </lineage>
</organism>
<dbReference type="AlphaFoldDB" id="A0A9P6XE62"/>
<evidence type="ECO:0000313" key="1">
    <source>
        <dbReference type="EMBL" id="KAG1311564.1"/>
    </source>
</evidence>
<dbReference type="OrthoDB" id="2209168at2759"/>
<comment type="caution">
    <text evidence="1">The sequence shown here is derived from an EMBL/GenBank/DDBJ whole genome shotgun (WGS) entry which is preliminary data.</text>
</comment>
<dbReference type="EMBL" id="JAANQT010000375">
    <property type="protein sequence ID" value="KAG1311564.1"/>
    <property type="molecule type" value="Genomic_DNA"/>
</dbReference>
<sequence length="66" mass="7292">MSTVFVYEDGHGNVVDENGDPEPTDYVVDQTETIATHSEHLKDAASSESSLTCPILIEEPKDEEIR</sequence>
<reference evidence="1" key="1">
    <citation type="journal article" date="2020" name="Microb. Genom.">
        <title>Genetic diversity of clinical and environmental Mucorales isolates obtained from an investigation of mucormycosis cases among solid organ transplant recipients.</title>
        <authorList>
            <person name="Nguyen M.H."/>
            <person name="Kaul D."/>
            <person name="Muto C."/>
            <person name="Cheng S.J."/>
            <person name="Richter R.A."/>
            <person name="Bruno V.M."/>
            <person name="Liu G."/>
            <person name="Beyhan S."/>
            <person name="Sundermann A.J."/>
            <person name="Mounaud S."/>
            <person name="Pasculle A.W."/>
            <person name="Nierman W.C."/>
            <person name="Driscoll E."/>
            <person name="Cumbie R."/>
            <person name="Clancy C.J."/>
            <person name="Dupont C.L."/>
        </authorList>
    </citation>
    <scope>NUCLEOTIDE SEQUENCE</scope>
    <source>
        <strain evidence="1">GL11</strain>
    </source>
</reference>